<name>A0A5K4F8L8_SCHMA</name>
<keyword evidence="2" id="KW-1185">Reference proteome</keyword>
<organism evidence="2 3">
    <name type="scientific">Schistosoma mansoni</name>
    <name type="common">Blood fluke</name>
    <dbReference type="NCBI Taxonomy" id="6183"/>
    <lineage>
        <taxon>Eukaryota</taxon>
        <taxon>Metazoa</taxon>
        <taxon>Spiralia</taxon>
        <taxon>Lophotrochozoa</taxon>
        <taxon>Platyhelminthes</taxon>
        <taxon>Trematoda</taxon>
        <taxon>Digenea</taxon>
        <taxon>Strigeidida</taxon>
        <taxon>Schistosomatoidea</taxon>
        <taxon>Schistosomatidae</taxon>
        <taxon>Schistosoma</taxon>
    </lineage>
</organism>
<proteinExistence type="predicted"/>
<evidence type="ECO:0000313" key="2">
    <source>
        <dbReference type="Proteomes" id="UP000008854"/>
    </source>
</evidence>
<evidence type="ECO:0000256" key="1">
    <source>
        <dbReference type="SAM" id="Phobius"/>
    </source>
</evidence>
<dbReference type="AlphaFoldDB" id="A0A5K4F8L8"/>
<dbReference type="InParanoid" id="A0A5K4F8L8"/>
<keyword evidence="1" id="KW-0472">Membrane</keyword>
<keyword evidence="1" id="KW-1133">Transmembrane helix</keyword>
<evidence type="ECO:0000313" key="3">
    <source>
        <dbReference type="WBParaSite" id="Smp_319670.1"/>
    </source>
</evidence>
<sequence length="72" mass="8544">MLYTNYVNITIEVLSLKWLILLTYSNTVTISFVFSFHYLNFYLWFTTLVIKVALFSNQVVTVNLNQSYHNLI</sequence>
<feature type="transmembrane region" description="Helical" evidence="1">
    <location>
        <begin position="15"/>
        <end position="34"/>
    </location>
</feature>
<reference evidence="3" key="2">
    <citation type="submission" date="2019-11" db="UniProtKB">
        <authorList>
            <consortium name="WormBaseParasite"/>
        </authorList>
    </citation>
    <scope>IDENTIFICATION</scope>
    <source>
        <strain evidence="3">Puerto Rican</strain>
    </source>
</reference>
<reference evidence="2" key="1">
    <citation type="journal article" date="2012" name="PLoS Negl. Trop. Dis.">
        <title>A systematically improved high quality genome and transcriptome of the human blood fluke Schistosoma mansoni.</title>
        <authorList>
            <person name="Protasio A.V."/>
            <person name="Tsai I.J."/>
            <person name="Babbage A."/>
            <person name="Nichol S."/>
            <person name="Hunt M."/>
            <person name="Aslett M.A."/>
            <person name="De Silva N."/>
            <person name="Velarde G.S."/>
            <person name="Anderson T.J."/>
            <person name="Clark R.C."/>
            <person name="Davidson C."/>
            <person name="Dillon G.P."/>
            <person name="Holroyd N.E."/>
            <person name="LoVerde P.T."/>
            <person name="Lloyd C."/>
            <person name="McQuillan J."/>
            <person name="Oliveira G."/>
            <person name="Otto T.D."/>
            <person name="Parker-Manuel S.J."/>
            <person name="Quail M.A."/>
            <person name="Wilson R.A."/>
            <person name="Zerlotini A."/>
            <person name="Dunne D.W."/>
            <person name="Berriman M."/>
        </authorList>
    </citation>
    <scope>NUCLEOTIDE SEQUENCE [LARGE SCALE GENOMIC DNA]</scope>
    <source>
        <strain evidence="2">Puerto Rican</strain>
    </source>
</reference>
<protein>
    <submittedName>
        <fullName evidence="3">Ovule protein</fullName>
    </submittedName>
</protein>
<keyword evidence="1" id="KW-0812">Transmembrane</keyword>
<dbReference type="Proteomes" id="UP000008854">
    <property type="component" value="Unassembled WGS sequence"/>
</dbReference>
<accession>A0A5K4F8L8</accession>
<dbReference type="WBParaSite" id="Smp_319670.1">
    <property type="protein sequence ID" value="Smp_319670.1"/>
    <property type="gene ID" value="Smp_319670"/>
</dbReference>
<feature type="transmembrane region" description="Helical" evidence="1">
    <location>
        <begin position="41"/>
        <end position="60"/>
    </location>
</feature>